<comment type="caution">
    <text evidence="1">The sequence shown here is derived from an EMBL/GenBank/DDBJ whole genome shotgun (WGS) entry which is preliminary data.</text>
</comment>
<dbReference type="Gene3D" id="3.40.80.10">
    <property type="entry name" value="Peptidoglycan recognition protein-like"/>
    <property type="match status" value="1"/>
</dbReference>
<dbReference type="SUPFAM" id="SSF55846">
    <property type="entry name" value="N-acetylmuramoyl-L-alanine amidase-like"/>
    <property type="match status" value="1"/>
</dbReference>
<keyword evidence="2" id="KW-1185">Reference proteome</keyword>
<accession>A0ABU8P049</accession>
<dbReference type="InterPro" id="IPR036505">
    <property type="entry name" value="Amidase/PGRP_sf"/>
</dbReference>
<dbReference type="EMBL" id="JBAHVJ010000010">
    <property type="protein sequence ID" value="MEJ4100644.1"/>
    <property type="molecule type" value="Genomic_DNA"/>
</dbReference>
<evidence type="ECO:0008006" key="3">
    <source>
        <dbReference type="Google" id="ProtNLM"/>
    </source>
</evidence>
<proteinExistence type="predicted"/>
<evidence type="ECO:0000313" key="2">
    <source>
        <dbReference type="Proteomes" id="UP001359781"/>
    </source>
</evidence>
<organism evidence="1 2">
    <name type="scientific">Corynebacterium mastitidis</name>
    <dbReference type="NCBI Taxonomy" id="161890"/>
    <lineage>
        <taxon>Bacteria</taxon>
        <taxon>Bacillati</taxon>
        <taxon>Actinomycetota</taxon>
        <taxon>Actinomycetes</taxon>
        <taxon>Mycobacteriales</taxon>
        <taxon>Corynebacteriaceae</taxon>
        <taxon>Corynebacterium</taxon>
    </lineage>
</organism>
<name>A0ABU8P049_9CORY</name>
<protein>
    <recommendedName>
        <fullName evidence="3">N-acetylmuramoyl-L-alanine amidase domain-containing protein</fullName>
    </recommendedName>
</protein>
<dbReference type="Proteomes" id="UP001359781">
    <property type="component" value="Unassembled WGS sequence"/>
</dbReference>
<reference evidence="1 2" key="1">
    <citation type="submission" date="2024-02" db="EMBL/GenBank/DDBJ databases">
        <title>Whole genome sequencing and characterization of Corynebacterium isolated from the ocular surface of dry eye disease sufferers.</title>
        <authorList>
            <person name="Naqvi M."/>
        </authorList>
    </citation>
    <scope>NUCLEOTIDE SEQUENCE [LARGE SCALE GENOMIC DNA]</scope>
    <source>
        <strain evidence="1 2">PCRF</strain>
    </source>
</reference>
<sequence>MAYASSRRGDWLAADHQLELGAAVVADWCKRYGIPVVKINGVDLCAGKRGIGGHGDAAAAWGETDHSDPGAGFPWDVFIQKVQRHISGTNAAKGETTMTLLFNKYCSAHSMRRLLLVFFGGFPNNCVQMRSSKDEGLGCAVAPQCRP</sequence>
<evidence type="ECO:0000313" key="1">
    <source>
        <dbReference type="EMBL" id="MEJ4100644.1"/>
    </source>
</evidence>
<dbReference type="RefSeq" id="WP_337889080.1">
    <property type="nucleotide sequence ID" value="NZ_JBAHVI010000001.1"/>
</dbReference>
<gene>
    <name evidence="1" type="ORF">V5S96_09795</name>
</gene>